<sequence>MSVQTAAPAAGTSRLQKPSWKDPRLLLGLLLVCASVAGVTALVEAADDTVEVYAAGTDLPAGSPVRAQDLRAVPVRLGDLQQNYLPVADGVPRDAVAGVLLREGELVSRASLGKAQALDRKPVGLTVTDPLPAGLGPGSRVDVWASAPDGRNGYLAPEQLLVAAEVFETEADAGVLGGGGETRLLVLVEDSRMARLLGAMANQARLTVVMNPAGS</sequence>
<name>A0A078MQZ4_9MICC</name>
<reference evidence="1" key="1">
    <citation type="submission" date="2014-07" db="EMBL/GenBank/DDBJ databases">
        <authorList>
            <person name="Urmite Genomes Urmite Genomes"/>
        </authorList>
    </citation>
    <scope>NUCLEOTIDE SEQUENCE</scope>
    <source>
        <strain evidence="1">11W110_air</strain>
    </source>
</reference>
<dbReference type="CDD" id="cd11614">
    <property type="entry name" value="SAF_CpaB_FlgA_like"/>
    <property type="match status" value="1"/>
</dbReference>
<dbReference type="PATRIC" id="fig|1461584.3.peg.1989"/>
<gene>
    <name evidence="1" type="ORF">BN1051_02012</name>
</gene>
<proteinExistence type="predicted"/>
<dbReference type="EMBL" id="LN483071">
    <property type="protein sequence ID" value="CEA08655.1"/>
    <property type="molecule type" value="Genomic_DNA"/>
</dbReference>
<accession>A0A078MQZ4</accession>
<dbReference type="AlphaFoldDB" id="A0A078MQZ4"/>
<evidence type="ECO:0008006" key="2">
    <source>
        <dbReference type="Google" id="ProtNLM"/>
    </source>
</evidence>
<organism evidence="1">
    <name type="scientific">Arthrobacter saudimassiliensis</name>
    <dbReference type="NCBI Taxonomy" id="1461584"/>
    <lineage>
        <taxon>Bacteria</taxon>
        <taxon>Bacillati</taxon>
        <taxon>Actinomycetota</taxon>
        <taxon>Actinomycetes</taxon>
        <taxon>Micrococcales</taxon>
        <taxon>Micrococcaceae</taxon>
        <taxon>Arthrobacter</taxon>
    </lineage>
</organism>
<evidence type="ECO:0000313" key="1">
    <source>
        <dbReference type="EMBL" id="CEA08655.1"/>
    </source>
</evidence>
<protein>
    <recommendedName>
        <fullName evidence="2">SAF domain-containing protein</fullName>
    </recommendedName>
</protein>